<dbReference type="InterPro" id="IPR023214">
    <property type="entry name" value="HAD_sf"/>
</dbReference>
<sequence>MINMIALDLDNTLLTNDKRISQRNELALKKLHDEGMRVVLCTGRPINAIWNYIDQLGLTGADDYTITFNGALVVHNNDKAVLAKQGMKRDGLAPLYDFSKSHGYSLDVLDFEQDYQISDLAPSIYADKLGNTLKYTATPFAGLADQLYSKAVIAQPREVVDKVQSVVDQSLLDHYHIVRSQPHILEFLDHDMDKAVGLKTLLGHFGWTFENLMTFGDAENDLGMLKAAQVGVSMANGTDAVKAVANEVTLSNEEDGVAAFTENYFA</sequence>
<dbReference type="SFLD" id="SFLDS00003">
    <property type="entry name" value="Haloacid_Dehalogenase"/>
    <property type="match status" value="1"/>
</dbReference>
<dbReference type="GO" id="GO:0000287">
    <property type="term" value="F:magnesium ion binding"/>
    <property type="evidence" value="ECO:0007669"/>
    <property type="project" value="TreeGrafter"/>
</dbReference>
<dbReference type="OrthoDB" id="9790031at2"/>
<dbReference type="eggNOG" id="COG0561">
    <property type="taxonomic scope" value="Bacteria"/>
</dbReference>
<dbReference type="EMBL" id="BBJM01000019">
    <property type="protein sequence ID" value="GAK48129.1"/>
    <property type="molecule type" value="Genomic_DNA"/>
</dbReference>
<dbReference type="InterPro" id="IPR000150">
    <property type="entry name" value="Cof"/>
</dbReference>
<evidence type="ECO:0000313" key="1">
    <source>
        <dbReference type="EMBL" id="GAK48129.1"/>
    </source>
</evidence>
<gene>
    <name evidence="1" type="ORF">LOSG293_190360</name>
</gene>
<name>A0A081BJB1_9LACO</name>
<dbReference type="RefSeq" id="WP_034528263.1">
    <property type="nucleotide sequence ID" value="NZ_BBJM01000019.1"/>
</dbReference>
<dbReference type="Gene3D" id="3.30.1240.10">
    <property type="match status" value="1"/>
</dbReference>
<dbReference type="PROSITE" id="PS01229">
    <property type="entry name" value="COF_2"/>
    <property type="match status" value="1"/>
</dbReference>
<dbReference type="AlphaFoldDB" id="A0A081BJB1"/>
<comment type="caution">
    <text evidence="1">The sequence shown here is derived from an EMBL/GenBank/DDBJ whole genome shotgun (WGS) entry which is preliminary data.</text>
</comment>
<dbReference type="GO" id="GO:0016791">
    <property type="term" value="F:phosphatase activity"/>
    <property type="evidence" value="ECO:0007669"/>
    <property type="project" value="UniProtKB-ARBA"/>
</dbReference>
<dbReference type="Proteomes" id="UP000028700">
    <property type="component" value="Unassembled WGS sequence"/>
</dbReference>
<dbReference type="NCBIfam" id="TIGR01484">
    <property type="entry name" value="HAD-SF-IIB"/>
    <property type="match status" value="1"/>
</dbReference>
<accession>A0A081BJB1</accession>
<protein>
    <submittedName>
        <fullName evidence="1">COF family hydrolase</fullName>
    </submittedName>
</protein>
<dbReference type="Gene3D" id="3.40.50.1000">
    <property type="entry name" value="HAD superfamily/HAD-like"/>
    <property type="match status" value="1"/>
</dbReference>
<dbReference type="Pfam" id="PF08282">
    <property type="entry name" value="Hydrolase_3"/>
    <property type="match status" value="1"/>
</dbReference>
<dbReference type="InterPro" id="IPR006379">
    <property type="entry name" value="HAD-SF_hydro_IIB"/>
</dbReference>
<evidence type="ECO:0000313" key="2">
    <source>
        <dbReference type="Proteomes" id="UP000028700"/>
    </source>
</evidence>
<dbReference type="GO" id="GO:0005829">
    <property type="term" value="C:cytosol"/>
    <property type="evidence" value="ECO:0007669"/>
    <property type="project" value="TreeGrafter"/>
</dbReference>
<dbReference type="SUPFAM" id="SSF56784">
    <property type="entry name" value="HAD-like"/>
    <property type="match status" value="1"/>
</dbReference>
<keyword evidence="1" id="KW-0378">Hydrolase</keyword>
<reference evidence="1" key="1">
    <citation type="journal article" date="2014" name="Genome Announc.">
        <title>Draft Genome Sequence of Lactobacillus oryzae Strain SG293T.</title>
        <authorList>
            <person name="Tanizawa Y."/>
            <person name="Fujisawa T."/>
            <person name="Mochizuki T."/>
            <person name="Kaminuma E."/>
            <person name="Nakamura Y."/>
            <person name="Tohno M."/>
        </authorList>
    </citation>
    <scope>NUCLEOTIDE SEQUENCE [LARGE SCALE GENOMIC DNA]</scope>
    <source>
        <strain evidence="1">SG293</strain>
    </source>
</reference>
<dbReference type="SFLD" id="SFLDG01140">
    <property type="entry name" value="C2.B:_Phosphomannomutase_and_P"/>
    <property type="match status" value="1"/>
</dbReference>
<keyword evidence="2" id="KW-1185">Reference proteome</keyword>
<dbReference type="CDD" id="cd07516">
    <property type="entry name" value="HAD_Pase"/>
    <property type="match status" value="1"/>
</dbReference>
<proteinExistence type="predicted"/>
<dbReference type="STRING" id="1291743.LOSG293_190360"/>
<dbReference type="InterPro" id="IPR036412">
    <property type="entry name" value="HAD-like_sf"/>
</dbReference>
<dbReference type="PANTHER" id="PTHR10000">
    <property type="entry name" value="PHOSPHOSERINE PHOSPHATASE"/>
    <property type="match status" value="1"/>
</dbReference>
<dbReference type="PANTHER" id="PTHR10000:SF8">
    <property type="entry name" value="HAD SUPERFAMILY HYDROLASE-LIKE, TYPE 3"/>
    <property type="match status" value="1"/>
</dbReference>
<organism evidence="1 2">
    <name type="scientific">Secundilactobacillus oryzae JCM 18671</name>
    <dbReference type="NCBI Taxonomy" id="1291743"/>
    <lineage>
        <taxon>Bacteria</taxon>
        <taxon>Bacillati</taxon>
        <taxon>Bacillota</taxon>
        <taxon>Bacilli</taxon>
        <taxon>Lactobacillales</taxon>
        <taxon>Lactobacillaceae</taxon>
        <taxon>Secundilactobacillus</taxon>
    </lineage>
</organism>
<dbReference type="NCBIfam" id="TIGR00099">
    <property type="entry name" value="Cof-subfamily"/>
    <property type="match status" value="1"/>
</dbReference>